<gene>
    <name evidence="17" type="ORF">E6C55_27325</name>
</gene>
<keyword evidence="18" id="KW-1185">Reference proteome</keyword>
<reference evidence="17 18" key="1">
    <citation type="submission" date="2019-04" db="EMBL/GenBank/DDBJ databases">
        <title>Cohnella sp. nov. isolated from preserved vegetables.</title>
        <authorList>
            <person name="Lin S.-Y."/>
            <person name="Hung M.-H."/>
            <person name="Young C.-C."/>
        </authorList>
    </citation>
    <scope>NUCLEOTIDE SEQUENCE [LARGE SCALE GENOMIC DNA]</scope>
    <source>
        <strain evidence="17 18">CC-MHH1044</strain>
    </source>
</reference>
<evidence type="ECO:0000256" key="9">
    <source>
        <dbReference type="ARBA" id="ARBA00022764"/>
    </source>
</evidence>
<accession>A0A4S4BJG4</accession>
<comment type="cofactor">
    <cofactor evidence="2">
        <name>Zn(2+)</name>
        <dbReference type="ChEBI" id="CHEBI:29105"/>
    </cofactor>
</comment>
<comment type="catalytic activity">
    <reaction evidence="1">
        <text>a beta-lactam + H2O = a substituted beta-amino acid</text>
        <dbReference type="Rhea" id="RHEA:20401"/>
        <dbReference type="ChEBI" id="CHEBI:15377"/>
        <dbReference type="ChEBI" id="CHEBI:35627"/>
        <dbReference type="ChEBI" id="CHEBI:140347"/>
        <dbReference type="EC" id="3.5.2.6"/>
    </reaction>
</comment>
<name>A0A4S4BJG4_9BACL</name>
<dbReference type="PROSITE" id="PS00743">
    <property type="entry name" value="BETA_LACTAMASE_B_1"/>
    <property type="match status" value="1"/>
</dbReference>
<dbReference type="PANTHER" id="PTHR42951:SF4">
    <property type="entry name" value="ACYL-COENZYME A THIOESTERASE MBLAC2"/>
    <property type="match status" value="1"/>
</dbReference>
<feature type="domain" description="Metallo-beta-lactamase" evidence="16">
    <location>
        <begin position="24"/>
        <end position="218"/>
    </location>
</feature>
<dbReference type="GO" id="GO:0008800">
    <property type="term" value="F:beta-lactamase activity"/>
    <property type="evidence" value="ECO:0007669"/>
    <property type="project" value="UniProtKB-EC"/>
</dbReference>
<dbReference type="GO" id="GO:0008270">
    <property type="term" value="F:zinc ion binding"/>
    <property type="evidence" value="ECO:0007669"/>
    <property type="project" value="InterPro"/>
</dbReference>
<evidence type="ECO:0000256" key="1">
    <source>
        <dbReference type="ARBA" id="ARBA00001526"/>
    </source>
</evidence>
<dbReference type="RefSeq" id="WP_136373010.1">
    <property type="nucleotide sequence ID" value="NZ_SSOB01000048.1"/>
</dbReference>
<evidence type="ECO:0000256" key="5">
    <source>
        <dbReference type="ARBA" id="ARBA00011245"/>
    </source>
</evidence>
<dbReference type="SMART" id="SM00849">
    <property type="entry name" value="Lactamase_B"/>
    <property type="match status" value="1"/>
</dbReference>
<evidence type="ECO:0000313" key="17">
    <source>
        <dbReference type="EMBL" id="THF73833.1"/>
    </source>
</evidence>
<evidence type="ECO:0000256" key="11">
    <source>
        <dbReference type="ARBA" id="ARBA00022833"/>
    </source>
</evidence>
<comment type="subcellular location">
    <subcellularLocation>
        <location evidence="3">Periplasm</location>
    </subcellularLocation>
</comment>
<proteinExistence type="inferred from homology"/>
<dbReference type="EMBL" id="SSOB01000048">
    <property type="protein sequence ID" value="THF73833.1"/>
    <property type="molecule type" value="Genomic_DNA"/>
</dbReference>
<keyword evidence="7" id="KW-0479">Metal-binding</keyword>
<dbReference type="Pfam" id="PF00753">
    <property type="entry name" value="Lactamase_B"/>
    <property type="match status" value="1"/>
</dbReference>
<protein>
    <recommendedName>
        <fullName evidence="6">beta-lactamase</fullName>
        <ecNumber evidence="6">3.5.2.6</ecNumber>
    </recommendedName>
</protein>
<evidence type="ECO:0000256" key="8">
    <source>
        <dbReference type="ARBA" id="ARBA00022729"/>
    </source>
</evidence>
<keyword evidence="12" id="KW-0046">Antibiotic resistance</keyword>
<evidence type="ECO:0000256" key="6">
    <source>
        <dbReference type="ARBA" id="ARBA00012865"/>
    </source>
</evidence>
<dbReference type="InterPro" id="IPR001279">
    <property type="entry name" value="Metallo-B-lactamas"/>
</dbReference>
<comment type="catalytic activity">
    <reaction evidence="13">
        <text>3',5'-cyclic CMP + H2O = CMP + H(+)</text>
        <dbReference type="Rhea" id="RHEA:72675"/>
        <dbReference type="ChEBI" id="CHEBI:15377"/>
        <dbReference type="ChEBI" id="CHEBI:15378"/>
        <dbReference type="ChEBI" id="CHEBI:58003"/>
        <dbReference type="ChEBI" id="CHEBI:60377"/>
    </reaction>
    <physiologicalReaction direction="left-to-right" evidence="13">
        <dbReference type="Rhea" id="RHEA:72676"/>
    </physiologicalReaction>
</comment>
<evidence type="ECO:0000256" key="4">
    <source>
        <dbReference type="ARBA" id="ARBA00005250"/>
    </source>
</evidence>
<evidence type="ECO:0000313" key="18">
    <source>
        <dbReference type="Proteomes" id="UP000310636"/>
    </source>
</evidence>
<sequence length="247" mass="26494">MRLLRDVYLTASGRLGYDFTHAADCNAYLVDTGESLVLIDSGAGLPADELLDNVVSAGFAPEEVSHLLLTHLHADHSGGAQAIRSSTGALVACCREAAPVLEERRADLIDLPRAIAAGIYPYDYEWKGSTVDMRLNDGQELRIGRYRINVLYTPGHSSFDTSYLFDDGEGSSFLFSGDTVFAGGKISLLSTFDFQMQKLASSIARLARMDFRALLPGHGPAALGNGALHVQAAARVFSRLGVPESIG</sequence>
<evidence type="ECO:0000256" key="10">
    <source>
        <dbReference type="ARBA" id="ARBA00022801"/>
    </source>
</evidence>
<comment type="catalytic activity">
    <reaction evidence="15">
        <text>3',5'-cyclic UMP + H2O = UMP + H(+)</text>
        <dbReference type="Rhea" id="RHEA:70575"/>
        <dbReference type="ChEBI" id="CHEBI:15377"/>
        <dbReference type="ChEBI" id="CHEBI:15378"/>
        <dbReference type="ChEBI" id="CHEBI:57865"/>
        <dbReference type="ChEBI" id="CHEBI:184387"/>
    </reaction>
    <physiologicalReaction direction="left-to-right" evidence="15">
        <dbReference type="Rhea" id="RHEA:70576"/>
    </physiologicalReaction>
</comment>
<evidence type="ECO:0000256" key="7">
    <source>
        <dbReference type="ARBA" id="ARBA00022723"/>
    </source>
</evidence>
<dbReference type="InterPro" id="IPR001018">
    <property type="entry name" value="Beta-lactamase_class-B_CS"/>
</dbReference>
<evidence type="ECO:0000256" key="15">
    <source>
        <dbReference type="ARBA" id="ARBA00048505"/>
    </source>
</evidence>
<comment type="similarity">
    <text evidence="4">Belongs to the metallo-beta-lactamase superfamily. Class-B beta-lactamase family.</text>
</comment>
<dbReference type="GO" id="GO:0042597">
    <property type="term" value="C:periplasmic space"/>
    <property type="evidence" value="ECO:0007669"/>
    <property type="project" value="UniProtKB-SubCell"/>
</dbReference>
<keyword evidence="10 17" id="KW-0378">Hydrolase</keyword>
<dbReference type="GO" id="GO:0046677">
    <property type="term" value="P:response to antibiotic"/>
    <property type="evidence" value="ECO:0007669"/>
    <property type="project" value="UniProtKB-KW"/>
</dbReference>
<keyword evidence="8" id="KW-0732">Signal</keyword>
<dbReference type="AlphaFoldDB" id="A0A4S4BJG4"/>
<keyword evidence="9" id="KW-0574">Periplasm</keyword>
<organism evidence="17 18">
    <name type="scientific">Cohnella fermenti</name>
    <dbReference type="NCBI Taxonomy" id="2565925"/>
    <lineage>
        <taxon>Bacteria</taxon>
        <taxon>Bacillati</taxon>
        <taxon>Bacillota</taxon>
        <taxon>Bacilli</taxon>
        <taxon>Bacillales</taxon>
        <taxon>Paenibacillaceae</taxon>
        <taxon>Cohnella</taxon>
    </lineage>
</organism>
<comment type="subunit">
    <text evidence="5">Monomer.</text>
</comment>
<dbReference type="InterPro" id="IPR036866">
    <property type="entry name" value="RibonucZ/Hydroxyglut_hydro"/>
</dbReference>
<dbReference type="InterPro" id="IPR050855">
    <property type="entry name" value="NDM-1-like"/>
</dbReference>
<comment type="function">
    <text evidence="14">Counteracts the endogenous Pycsar antiviral defense system. Phosphodiesterase that enables metal-dependent hydrolysis of host cyclic nucleotide Pycsar defense signals such as cCMP and cUMP.</text>
</comment>
<dbReference type="Gene3D" id="3.60.15.10">
    <property type="entry name" value="Ribonuclease Z/Hydroxyacylglutathione hydrolase-like"/>
    <property type="match status" value="1"/>
</dbReference>
<dbReference type="GO" id="GO:0017001">
    <property type="term" value="P:antibiotic catabolic process"/>
    <property type="evidence" value="ECO:0007669"/>
    <property type="project" value="InterPro"/>
</dbReference>
<evidence type="ECO:0000256" key="14">
    <source>
        <dbReference type="ARBA" id="ARBA00034301"/>
    </source>
</evidence>
<evidence type="ECO:0000259" key="16">
    <source>
        <dbReference type="SMART" id="SM00849"/>
    </source>
</evidence>
<dbReference type="SUPFAM" id="SSF56281">
    <property type="entry name" value="Metallo-hydrolase/oxidoreductase"/>
    <property type="match status" value="1"/>
</dbReference>
<dbReference type="OrthoDB" id="9761531at2"/>
<evidence type="ECO:0000256" key="12">
    <source>
        <dbReference type="ARBA" id="ARBA00023251"/>
    </source>
</evidence>
<dbReference type="PANTHER" id="PTHR42951">
    <property type="entry name" value="METALLO-BETA-LACTAMASE DOMAIN-CONTAINING"/>
    <property type="match status" value="1"/>
</dbReference>
<evidence type="ECO:0000256" key="2">
    <source>
        <dbReference type="ARBA" id="ARBA00001947"/>
    </source>
</evidence>
<keyword evidence="11" id="KW-0862">Zinc</keyword>
<evidence type="ECO:0000256" key="13">
    <source>
        <dbReference type="ARBA" id="ARBA00034221"/>
    </source>
</evidence>
<dbReference type="EC" id="3.5.2.6" evidence="6"/>
<comment type="caution">
    <text evidence="17">The sequence shown here is derived from an EMBL/GenBank/DDBJ whole genome shotgun (WGS) entry which is preliminary data.</text>
</comment>
<dbReference type="Proteomes" id="UP000310636">
    <property type="component" value="Unassembled WGS sequence"/>
</dbReference>
<evidence type="ECO:0000256" key="3">
    <source>
        <dbReference type="ARBA" id="ARBA00004418"/>
    </source>
</evidence>